<evidence type="ECO:0000313" key="3">
    <source>
        <dbReference type="Proteomes" id="UP000235672"/>
    </source>
</evidence>
<dbReference type="Proteomes" id="UP000235672">
    <property type="component" value="Unassembled WGS sequence"/>
</dbReference>
<sequence length="127" mass="14768">MWGCFLIFDFALSAGTCLPYGLPPSPKDWTPARSATFLPRMCFPSHGIIVMEFSMNYFQRPYGERIRWVIEPGIIYKLTQIVWLPNVDTRLCISTFHRVKPLSRSFDGCSKILLWLDLVSSMWCLLR</sequence>
<protein>
    <submittedName>
        <fullName evidence="2">Uncharacterized protein</fullName>
    </submittedName>
</protein>
<dbReference type="EMBL" id="KZ613467">
    <property type="protein sequence ID" value="PMD26892.1"/>
    <property type="molecule type" value="Genomic_DNA"/>
</dbReference>
<evidence type="ECO:0000313" key="2">
    <source>
        <dbReference type="EMBL" id="PMD26892.1"/>
    </source>
</evidence>
<feature type="chain" id="PRO_5014407912" evidence="1">
    <location>
        <begin position="18"/>
        <end position="127"/>
    </location>
</feature>
<reference evidence="2 3" key="1">
    <citation type="submission" date="2016-05" db="EMBL/GenBank/DDBJ databases">
        <title>A degradative enzymes factory behind the ericoid mycorrhizal symbiosis.</title>
        <authorList>
            <consortium name="DOE Joint Genome Institute"/>
            <person name="Martino E."/>
            <person name="Morin E."/>
            <person name="Grelet G."/>
            <person name="Kuo A."/>
            <person name="Kohler A."/>
            <person name="Daghino S."/>
            <person name="Barry K."/>
            <person name="Choi C."/>
            <person name="Cichocki N."/>
            <person name="Clum A."/>
            <person name="Copeland A."/>
            <person name="Hainaut M."/>
            <person name="Haridas S."/>
            <person name="Labutti K."/>
            <person name="Lindquist E."/>
            <person name="Lipzen A."/>
            <person name="Khouja H.-R."/>
            <person name="Murat C."/>
            <person name="Ohm R."/>
            <person name="Olson A."/>
            <person name="Spatafora J."/>
            <person name="Veneault-Fourrey C."/>
            <person name="Henrissat B."/>
            <person name="Grigoriev I."/>
            <person name="Martin F."/>
            <person name="Perotto S."/>
        </authorList>
    </citation>
    <scope>NUCLEOTIDE SEQUENCE [LARGE SCALE GENOMIC DNA]</scope>
    <source>
        <strain evidence="2 3">UAMH 7357</strain>
    </source>
</reference>
<keyword evidence="3" id="KW-1185">Reference proteome</keyword>
<feature type="signal peptide" evidence="1">
    <location>
        <begin position="1"/>
        <end position="17"/>
    </location>
</feature>
<name>A0A2J6QKU6_9HELO</name>
<dbReference type="AlphaFoldDB" id="A0A2J6QKU6"/>
<evidence type="ECO:0000256" key="1">
    <source>
        <dbReference type="SAM" id="SignalP"/>
    </source>
</evidence>
<proteinExistence type="predicted"/>
<keyword evidence="1" id="KW-0732">Signal</keyword>
<organism evidence="2 3">
    <name type="scientific">Hyaloscypha hepaticicola</name>
    <dbReference type="NCBI Taxonomy" id="2082293"/>
    <lineage>
        <taxon>Eukaryota</taxon>
        <taxon>Fungi</taxon>
        <taxon>Dikarya</taxon>
        <taxon>Ascomycota</taxon>
        <taxon>Pezizomycotina</taxon>
        <taxon>Leotiomycetes</taxon>
        <taxon>Helotiales</taxon>
        <taxon>Hyaloscyphaceae</taxon>
        <taxon>Hyaloscypha</taxon>
    </lineage>
</organism>
<gene>
    <name evidence="2" type="ORF">NA56DRAFT_299385</name>
</gene>
<accession>A0A2J6QKU6</accession>